<feature type="domain" description="HAMP" evidence="10">
    <location>
        <begin position="217"/>
        <end position="271"/>
    </location>
</feature>
<proteinExistence type="inferred from homology"/>
<protein>
    <submittedName>
        <fullName evidence="11">Methyl-accepting chemotaxis protein</fullName>
    </submittedName>
</protein>
<dbReference type="CDD" id="cd06225">
    <property type="entry name" value="HAMP"/>
    <property type="match status" value="1"/>
</dbReference>
<evidence type="ECO:0000256" key="5">
    <source>
        <dbReference type="ARBA" id="ARBA00023224"/>
    </source>
</evidence>
<evidence type="ECO:0000313" key="11">
    <source>
        <dbReference type="EMBL" id="QSX34660.1"/>
    </source>
</evidence>
<keyword evidence="5 7" id="KW-0807">Transducer</keyword>
<comment type="subcellular location">
    <subcellularLocation>
        <location evidence="1">Membrane</location>
        <topology evidence="1">Multi-pass membrane protein</topology>
    </subcellularLocation>
</comment>
<dbReference type="RefSeq" id="WP_207355860.1">
    <property type="nucleotide sequence ID" value="NZ_CP071503.1"/>
</dbReference>
<name>A0ABX7QUK2_9GAMM</name>
<feature type="transmembrane region" description="Helical" evidence="8">
    <location>
        <begin position="12"/>
        <end position="32"/>
    </location>
</feature>
<dbReference type="PROSITE" id="PS50111">
    <property type="entry name" value="CHEMOTAXIS_TRANSDUC_2"/>
    <property type="match status" value="1"/>
</dbReference>
<dbReference type="Gene3D" id="1.10.287.950">
    <property type="entry name" value="Methyl-accepting chemotaxis protein"/>
    <property type="match status" value="1"/>
</dbReference>
<dbReference type="EMBL" id="CP071503">
    <property type="protein sequence ID" value="QSX34660.1"/>
    <property type="molecule type" value="Genomic_DNA"/>
</dbReference>
<evidence type="ECO:0000259" key="10">
    <source>
        <dbReference type="PROSITE" id="PS50885"/>
    </source>
</evidence>
<evidence type="ECO:0000259" key="9">
    <source>
        <dbReference type="PROSITE" id="PS50111"/>
    </source>
</evidence>
<keyword evidence="2 8" id="KW-0812">Transmembrane</keyword>
<dbReference type="SMART" id="SM00304">
    <property type="entry name" value="HAMP"/>
    <property type="match status" value="1"/>
</dbReference>
<dbReference type="Pfam" id="PF00015">
    <property type="entry name" value="MCPsignal"/>
    <property type="match status" value="1"/>
</dbReference>
<dbReference type="InterPro" id="IPR004089">
    <property type="entry name" value="MCPsignal_dom"/>
</dbReference>
<dbReference type="InterPro" id="IPR003660">
    <property type="entry name" value="HAMP_dom"/>
</dbReference>
<evidence type="ECO:0000256" key="1">
    <source>
        <dbReference type="ARBA" id="ARBA00004141"/>
    </source>
</evidence>
<feature type="domain" description="Methyl-accepting transducer" evidence="9">
    <location>
        <begin position="276"/>
        <end position="512"/>
    </location>
</feature>
<keyword evidence="4 8" id="KW-0472">Membrane</keyword>
<evidence type="ECO:0000256" key="2">
    <source>
        <dbReference type="ARBA" id="ARBA00022692"/>
    </source>
</evidence>
<dbReference type="PANTHER" id="PTHR32089">
    <property type="entry name" value="METHYL-ACCEPTING CHEMOTAXIS PROTEIN MCPB"/>
    <property type="match status" value="1"/>
</dbReference>
<dbReference type="Pfam" id="PF00672">
    <property type="entry name" value="HAMP"/>
    <property type="match status" value="1"/>
</dbReference>
<evidence type="ECO:0000256" key="7">
    <source>
        <dbReference type="PROSITE-ProRule" id="PRU00284"/>
    </source>
</evidence>
<accession>A0ABX7QUK2</accession>
<dbReference type="Proteomes" id="UP000662770">
    <property type="component" value="Chromosome"/>
</dbReference>
<evidence type="ECO:0000256" key="3">
    <source>
        <dbReference type="ARBA" id="ARBA00022989"/>
    </source>
</evidence>
<feature type="transmembrane region" description="Helical" evidence="8">
    <location>
        <begin position="196"/>
        <end position="215"/>
    </location>
</feature>
<evidence type="ECO:0000313" key="12">
    <source>
        <dbReference type="Proteomes" id="UP000662770"/>
    </source>
</evidence>
<organism evidence="11 12">
    <name type="scientific">Shewanella avicenniae</name>
    <dbReference type="NCBI Taxonomy" id="2814294"/>
    <lineage>
        <taxon>Bacteria</taxon>
        <taxon>Pseudomonadati</taxon>
        <taxon>Pseudomonadota</taxon>
        <taxon>Gammaproteobacteria</taxon>
        <taxon>Alteromonadales</taxon>
        <taxon>Shewanellaceae</taxon>
        <taxon>Shewanella</taxon>
    </lineage>
</organism>
<dbReference type="CDD" id="cd11386">
    <property type="entry name" value="MCP_signal"/>
    <property type="match status" value="1"/>
</dbReference>
<evidence type="ECO:0000256" key="4">
    <source>
        <dbReference type="ARBA" id="ARBA00023136"/>
    </source>
</evidence>
<gene>
    <name evidence="11" type="ORF">JYB87_05330</name>
</gene>
<sequence>MSFYSSLKVKWQIAIPIVILTLMIAALALISWNTNRMMTENTRILTDHLTPASLKSREAEIELYQAATAMRDYISLLSHEKDGQSALDAHHQHKRDAYDKIQQARRSASVAGLKIYPEHDPEFDADFKQWDQLSERAIILSHDHLYEQSYELLVGEQKQAFRLVKGRFEGMEDEFNEHRKALSIHTHELEAMQQKLLVGASVIALVVGIFFSYWVPHLITSHLNTLTDSMHKLTSQGGDLTRRLPVQGENELNQLSDSVNGFIAYLQQLISGAINETRKIDENMQGLSSISAKTGHSAQEQCDYVAQAVTSIVEMNQAVKDITQQMQYASDNAQKMHSEVTESHQQINMTIENIAELVSDMRKASDAIAALEFQSKNIASVLDVIGGIAEQTNLLALNAAIEAARAGDSGRGFAVVADEVRKLASKTQESTQNIQQMIDGLNKGVNDAVQVVNYSATKVNSTAEQAAAAGKSLQEIVHGVQAMLDISVQVAAATEEQSVVIEHINQNMVDINGHSHQLQEDAETALSNSRLVQRSTDNLSAQMKHFTT</sequence>
<keyword evidence="3 8" id="KW-1133">Transmembrane helix</keyword>
<dbReference type="PROSITE" id="PS50885">
    <property type="entry name" value="HAMP"/>
    <property type="match status" value="1"/>
</dbReference>
<dbReference type="SUPFAM" id="SSF58104">
    <property type="entry name" value="Methyl-accepting chemotaxis protein (MCP) signaling domain"/>
    <property type="match status" value="1"/>
</dbReference>
<dbReference type="PANTHER" id="PTHR32089:SF119">
    <property type="entry name" value="METHYL-ACCEPTING CHEMOTAXIS PROTEIN CTPL"/>
    <property type="match status" value="1"/>
</dbReference>
<evidence type="ECO:0000256" key="8">
    <source>
        <dbReference type="SAM" id="Phobius"/>
    </source>
</evidence>
<comment type="similarity">
    <text evidence="6">Belongs to the methyl-accepting chemotaxis (MCP) protein family.</text>
</comment>
<dbReference type="PRINTS" id="PR00260">
    <property type="entry name" value="CHEMTRNSDUCR"/>
</dbReference>
<evidence type="ECO:0000256" key="6">
    <source>
        <dbReference type="ARBA" id="ARBA00029447"/>
    </source>
</evidence>
<dbReference type="SMART" id="SM00283">
    <property type="entry name" value="MA"/>
    <property type="match status" value="1"/>
</dbReference>
<keyword evidence="12" id="KW-1185">Reference proteome</keyword>
<dbReference type="InterPro" id="IPR004090">
    <property type="entry name" value="Chemotax_Me-accpt_rcpt"/>
</dbReference>
<reference evidence="11 12" key="1">
    <citation type="submission" date="2021-03" db="EMBL/GenBank/DDBJ databases">
        <title>Novel species identification of genus Shewanella.</title>
        <authorList>
            <person name="Liu G."/>
            <person name="Zhang Q."/>
        </authorList>
    </citation>
    <scope>NUCLEOTIDE SEQUENCE [LARGE SCALE GENOMIC DNA]</scope>
    <source>
        <strain evidence="11 12">FJAT-51800</strain>
    </source>
</reference>